<dbReference type="AlphaFoldDB" id="A0A4R6IGL0"/>
<feature type="domain" description="Lipoprotein-associated type-17" evidence="2">
    <location>
        <begin position="450"/>
        <end position="529"/>
    </location>
</feature>
<gene>
    <name evidence="3" type="ORF">EI74_0248</name>
</gene>
<feature type="signal peptide" evidence="1">
    <location>
        <begin position="1"/>
        <end position="20"/>
    </location>
</feature>
<feature type="chain" id="PRO_5020887423" evidence="1">
    <location>
        <begin position="21"/>
        <end position="1029"/>
    </location>
</feature>
<evidence type="ECO:0000259" key="2">
    <source>
        <dbReference type="Pfam" id="PF04200"/>
    </source>
</evidence>
<dbReference type="PROSITE" id="PS51257">
    <property type="entry name" value="PROKAR_LIPOPROTEIN"/>
    <property type="match status" value="1"/>
</dbReference>
<accession>A0A4R6IGL0</accession>
<dbReference type="InterPro" id="IPR007326">
    <property type="entry name" value="Lipoprotein-assoc_dom"/>
</dbReference>
<comment type="caution">
    <text evidence="3">The sequence shown here is derived from an EMBL/GenBank/DDBJ whole genome shotgun (WGS) entry which is preliminary data.</text>
</comment>
<sequence length="1029" mass="114768">MNLKKIIFFTSLPFVVGTTAAVSIACANPLNKTNQEKLNSIIEALSGKTIDLKTQTELNEFINNISDLNSETVDQKVDKLFGSVVSATIGKFASIQKLNFDKDTKKLTVTIKYNDVNETKVVSFVVGNLVDSKSKFKVDIATIANLISNKTYNPVSKYDTLDLNGWNLLAINLTLNNKTNTIKSWFETQFSQDLGEANIESIIFTQPIANSVTLDVNIKIVDDIRQTEDVIFKLNLPNQIKLETTEALEAENQKLLPENRITNTPNFLPSEQEITSFEQLMTSVEPELSLIVDNSITYSLLKVIDNDENGTKSVTIRLTKGGINKDLTWLITGYSTTTFINTKAINDEIVKFDSLTKETNDSNLLPSQAQIDSFTTLNKFLKSPYKFNINTDVTYLFKVKDEDQKGTKVVEITLSKGEISAKIDVVISGFLTTSKLAQSYLEAELLKLKIDENQKATDSNKLPSEVLITDFDSLNLAISAPYSYKQASDIKYTFKSEGDDKLGTKTVTISLMKDGVVKEITITISGFLTTAKATQNYLETEVVKLKADNKKAKDSSKFPSEITITNLALLNLAISNPYSYKQASDITYTFKSKDDDQLGTKTVTITLTKNRISKEVTIVISGFKSKVFVEAEAAKDRQDAIDVQAFVNYLGTSGITKSKTRQPNASTDYKDVTTFLENINKTYNTNGFNVTFSNFVNDKAEGAKTFDITITKGKTIKIVNFVVSEFSTELYKFAKVFDKPLAYTDAVIKADTNIKRVELLSHLANIRSNNSSDLDFFFWKLFNVFRVDLIIFEYKEFFKNYLLDLSKPVAISNSFDNKTGKVTPSVKFTIVSKSNSADKEEIEIKTDNLKQDLVGKEYLFWNTKSVLKVKDNIWQVVLVDVDGNELTKSQVALLAQYVGNNYWAKLPINGYSFGMASVITQAIPNGNNVKKVYLYDVNAVKDSVPNLSKINNTYIEYNPADGYVGGVAKSVRTRANDFKTFYDYTTLLNEASTTKNEEQFSGAFLLLADKAITGANAYNGTNPIVPSMK</sequence>
<keyword evidence="1" id="KW-0732">Signal</keyword>
<keyword evidence="4" id="KW-1185">Reference proteome</keyword>
<protein>
    <submittedName>
        <fullName evidence="3">Lipoprotein-associated protein</fullName>
    </submittedName>
</protein>
<name>A0A4R6IGL0_9MOLU</name>
<evidence type="ECO:0000313" key="4">
    <source>
        <dbReference type="Proteomes" id="UP000295518"/>
    </source>
</evidence>
<evidence type="ECO:0000256" key="1">
    <source>
        <dbReference type="SAM" id="SignalP"/>
    </source>
</evidence>
<reference evidence="3 4" key="1">
    <citation type="submission" date="2019-03" db="EMBL/GenBank/DDBJ databases">
        <title>Genomic Encyclopedia of Archaeal and Bacterial Type Strains, Phase II (KMG-II): from individual species to whole genera.</title>
        <authorList>
            <person name="Goeker M."/>
        </authorList>
    </citation>
    <scope>NUCLEOTIDE SEQUENCE [LARGE SCALE GENOMIC DNA]</scope>
    <source>
        <strain evidence="3 4">ATCC 700618</strain>
    </source>
</reference>
<feature type="domain" description="Lipoprotein-associated type-17" evidence="2">
    <location>
        <begin position="353"/>
        <end position="432"/>
    </location>
</feature>
<dbReference type="RefSeq" id="WP_094254273.1">
    <property type="nucleotide sequence ID" value="NZ_NNCE01000001.1"/>
</dbReference>
<proteinExistence type="predicted"/>
<keyword evidence="3" id="KW-0449">Lipoprotein</keyword>
<dbReference type="Pfam" id="PF04200">
    <property type="entry name" value="Lipoprotein_17"/>
    <property type="match status" value="4"/>
</dbReference>
<organism evidence="3 4">
    <name type="scientific">Mycoplasma testudineum</name>
    <dbReference type="NCBI Taxonomy" id="244584"/>
    <lineage>
        <taxon>Bacteria</taxon>
        <taxon>Bacillati</taxon>
        <taxon>Mycoplasmatota</taxon>
        <taxon>Mollicutes</taxon>
        <taxon>Mycoplasmataceae</taxon>
        <taxon>Mycoplasma</taxon>
    </lineage>
</organism>
<feature type="domain" description="Lipoprotein-associated type-17" evidence="2">
    <location>
        <begin position="263"/>
        <end position="336"/>
    </location>
</feature>
<feature type="domain" description="Lipoprotein-associated type-17" evidence="2">
    <location>
        <begin position="547"/>
        <end position="625"/>
    </location>
</feature>
<dbReference type="Proteomes" id="UP000295518">
    <property type="component" value="Unassembled WGS sequence"/>
</dbReference>
<evidence type="ECO:0000313" key="3">
    <source>
        <dbReference type="EMBL" id="TDO21214.1"/>
    </source>
</evidence>
<dbReference type="EMBL" id="SNWN01000009">
    <property type="protein sequence ID" value="TDO21214.1"/>
    <property type="molecule type" value="Genomic_DNA"/>
</dbReference>